<keyword evidence="3" id="KW-1185">Reference proteome</keyword>
<evidence type="ECO:0000313" key="2">
    <source>
        <dbReference type="EMBL" id="OEG18377.1"/>
    </source>
</evidence>
<organism evidence="2 3">
    <name type="scientific">Enterococcus termitis</name>
    <dbReference type="NCBI Taxonomy" id="332950"/>
    <lineage>
        <taxon>Bacteria</taxon>
        <taxon>Bacillati</taxon>
        <taxon>Bacillota</taxon>
        <taxon>Bacilli</taxon>
        <taxon>Lactobacillales</taxon>
        <taxon>Enterococcaceae</taxon>
        <taxon>Enterococcus</taxon>
    </lineage>
</organism>
<keyword evidence="1" id="KW-1133">Transmembrane helix</keyword>
<protein>
    <submittedName>
        <fullName evidence="2">Uncharacterized protein</fullName>
    </submittedName>
</protein>
<keyword evidence="1" id="KW-0812">Transmembrane</keyword>
<dbReference type="Proteomes" id="UP000095094">
    <property type="component" value="Unassembled WGS sequence"/>
</dbReference>
<feature type="transmembrane region" description="Helical" evidence="1">
    <location>
        <begin position="35"/>
        <end position="56"/>
    </location>
</feature>
<dbReference type="EMBL" id="MIJY01000006">
    <property type="protein sequence ID" value="OEG18377.1"/>
    <property type="molecule type" value="Genomic_DNA"/>
</dbReference>
<name>A0A1E5H0A1_9ENTE</name>
<keyword evidence="1" id="KW-0472">Membrane</keyword>
<evidence type="ECO:0000256" key="1">
    <source>
        <dbReference type="SAM" id="Phobius"/>
    </source>
</evidence>
<dbReference type="RefSeq" id="WP_010772013.1">
    <property type="nucleotide sequence ID" value="NZ_JBHUJJ010000001.1"/>
</dbReference>
<reference evidence="3" key="1">
    <citation type="submission" date="2016-09" db="EMBL/GenBank/DDBJ databases">
        <authorList>
            <person name="Gulvik C.A."/>
        </authorList>
    </citation>
    <scope>NUCLEOTIDE SEQUENCE [LARGE SCALE GENOMIC DNA]</scope>
    <source>
        <strain evidence="3">LMG 8895</strain>
    </source>
</reference>
<dbReference type="AlphaFoldDB" id="A0A1E5H0A1"/>
<evidence type="ECO:0000313" key="3">
    <source>
        <dbReference type="Proteomes" id="UP000095094"/>
    </source>
</evidence>
<accession>A0A1E5H0A1</accession>
<sequence length="62" mass="6961">MNEKKVQRKWALVVAVLLTLAAINQLIKGMDLSDSYGAGSLVSLIVFPALFYYLAFKKKKEK</sequence>
<dbReference type="PATRIC" id="fig|332950.4.peg.1330"/>
<dbReference type="OrthoDB" id="2192782at2"/>
<gene>
    <name evidence="2" type="ORF">BCR25_16245</name>
</gene>
<proteinExistence type="predicted"/>
<comment type="caution">
    <text evidence="2">The sequence shown here is derived from an EMBL/GenBank/DDBJ whole genome shotgun (WGS) entry which is preliminary data.</text>
</comment>